<evidence type="ECO:0000256" key="1">
    <source>
        <dbReference type="ARBA" id="ARBA00000085"/>
    </source>
</evidence>
<dbReference type="InterPro" id="IPR011990">
    <property type="entry name" value="TPR-like_helical_dom_sf"/>
</dbReference>
<feature type="transmembrane region" description="Helical" evidence="8">
    <location>
        <begin position="386"/>
        <end position="409"/>
    </location>
</feature>
<evidence type="ECO:0000256" key="2">
    <source>
        <dbReference type="ARBA" id="ARBA00012438"/>
    </source>
</evidence>
<proteinExistence type="predicted"/>
<evidence type="ECO:0000256" key="9">
    <source>
        <dbReference type="SAM" id="SignalP"/>
    </source>
</evidence>
<feature type="coiled-coil region" evidence="7">
    <location>
        <begin position="422"/>
        <end position="449"/>
    </location>
</feature>
<evidence type="ECO:0000256" key="6">
    <source>
        <dbReference type="ARBA" id="ARBA00023012"/>
    </source>
</evidence>
<evidence type="ECO:0000256" key="7">
    <source>
        <dbReference type="SAM" id="Coils"/>
    </source>
</evidence>
<dbReference type="PROSITE" id="PS50109">
    <property type="entry name" value="HIS_KIN"/>
    <property type="match status" value="1"/>
</dbReference>
<dbReference type="SUPFAM" id="SSF55874">
    <property type="entry name" value="ATPase domain of HSP90 chaperone/DNA topoisomerase II/histidine kinase"/>
    <property type="match status" value="1"/>
</dbReference>
<dbReference type="SUPFAM" id="SSF48452">
    <property type="entry name" value="TPR-like"/>
    <property type="match status" value="1"/>
</dbReference>
<dbReference type="EC" id="2.7.13.3" evidence="2"/>
<dbReference type="InterPro" id="IPR019734">
    <property type="entry name" value="TPR_rpt"/>
</dbReference>
<dbReference type="PRINTS" id="PR00344">
    <property type="entry name" value="BCTRLSENSOR"/>
</dbReference>
<name>A0A415BIS1_PHOVU</name>
<dbReference type="FunFam" id="1.10.287.130:FF:000001">
    <property type="entry name" value="Two-component sensor histidine kinase"/>
    <property type="match status" value="1"/>
</dbReference>
<keyword evidence="8" id="KW-0472">Membrane</keyword>
<keyword evidence="3" id="KW-0597">Phosphoprotein</keyword>
<keyword evidence="6" id="KW-0902">Two-component regulatory system</keyword>
<dbReference type="Gene3D" id="1.25.40.10">
    <property type="entry name" value="Tetratricopeptide repeat domain"/>
    <property type="match status" value="1"/>
</dbReference>
<feature type="signal peptide" evidence="9">
    <location>
        <begin position="1"/>
        <end position="21"/>
    </location>
</feature>
<feature type="domain" description="Histidine kinase" evidence="10">
    <location>
        <begin position="456"/>
        <end position="669"/>
    </location>
</feature>
<keyword evidence="9" id="KW-0732">Signal</keyword>
<dbReference type="InterPro" id="IPR036097">
    <property type="entry name" value="HisK_dim/P_sf"/>
</dbReference>
<dbReference type="SMART" id="SM00028">
    <property type="entry name" value="TPR"/>
    <property type="match status" value="2"/>
</dbReference>
<dbReference type="SMART" id="SM00388">
    <property type="entry name" value="HisKA"/>
    <property type="match status" value="1"/>
</dbReference>
<dbReference type="Pfam" id="PF00512">
    <property type="entry name" value="HisKA"/>
    <property type="match status" value="1"/>
</dbReference>
<dbReference type="InterPro" id="IPR004358">
    <property type="entry name" value="Sig_transdc_His_kin-like_C"/>
</dbReference>
<gene>
    <name evidence="11" type="ORF">DW150_19545</name>
</gene>
<sequence length="670" mass="78048">MLLKSCSTLLLVLFFCYHCMAQTEQNTVYKTDSTLRAYFKRCKANMDSPLVLSMCDTLLQRSEESGDKHMQIISYCLKLDYFYYKNDEENILRQTDEVKKACLRLDNLKYYYFAWGGRLITYYIKQHKVNVAIYEAKKMLQDVQKRHYNPGLSDCYNIMAKIYVTQSNPQLAYENFQKNIDVIEQYELSDINLPADYASLAQCALDLKMIDKAEEALQKALPLIEDTTPYQQYAVKKAYVLFYLAKGDLAKAWKCIRNLEKMFRQHKELAVYIVGLYYVKVEYYRAVGQYEMALKMVYQIANDSTPFRSKYMDYSLTQKLGDIFWDMKDKVKAAEYYRDYIAATDSVRTKEIQNSATEFSSILEVEQLKNEKNALQLSVQKEQLHIARLILLFFIVLGALGGILFFRIFRLNKRLKLSESIVNERNKELKQFAEELREAKERAENASMMKTNFIQNMSHEIRTPLNSIVGFSQLLASYYEDNQETKEFASIIEMNSTNLLRLVGDVLDISYLDQTRYIPYKSVVEMNCFCQNCMDSIRSVVKREVELYFKPSCVELMVKTNPDRLSQILNHLLLNAAKFTQKGSITLEYSLDEAKDQIIYRITDTGKGIPKDKHDFVFERFTKLDDFTQGTGLGLPICRLLAEKFGGSLVIDADYTQGCCFVLRLPWVRA</sequence>
<reference evidence="11 12" key="1">
    <citation type="submission" date="2018-08" db="EMBL/GenBank/DDBJ databases">
        <title>A genome reference for cultivated species of the human gut microbiota.</title>
        <authorList>
            <person name="Zou Y."/>
            <person name="Xue W."/>
            <person name="Luo G."/>
        </authorList>
    </citation>
    <scope>NUCLEOTIDE SEQUENCE [LARGE SCALE GENOMIC DNA]</scope>
    <source>
        <strain evidence="11 12">AM13-21</strain>
    </source>
</reference>
<keyword evidence="8" id="KW-0812">Transmembrane</keyword>
<protein>
    <recommendedName>
        <fullName evidence="2">histidine kinase</fullName>
        <ecNumber evidence="2">2.7.13.3</ecNumber>
    </recommendedName>
</protein>
<dbReference type="Pfam" id="PF02518">
    <property type="entry name" value="HATPase_c"/>
    <property type="match status" value="1"/>
</dbReference>
<evidence type="ECO:0000313" key="11">
    <source>
        <dbReference type="EMBL" id="RHI85212.1"/>
    </source>
</evidence>
<dbReference type="Proteomes" id="UP000285777">
    <property type="component" value="Unassembled WGS sequence"/>
</dbReference>
<evidence type="ECO:0000256" key="5">
    <source>
        <dbReference type="ARBA" id="ARBA00022777"/>
    </source>
</evidence>
<dbReference type="Gene3D" id="3.30.565.10">
    <property type="entry name" value="Histidine kinase-like ATPase, C-terminal domain"/>
    <property type="match status" value="1"/>
</dbReference>
<evidence type="ECO:0000259" key="10">
    <source>
        <dbReference type="PROSITE" id="PS50109"/>
    </source>
</evidence>
<dbReference type="InterPro" id="IPR050736">
    <property type="entry name" value="Sensor_HK_Regulatory"/>
</dbReference>
<dbReference type="SUPFAM" id="SSF47384">
    <property type="entry name" value="Homodimeric domain of signal transducing histidine kinase"/>
    <property type="match status" value="1"/>
</dbReference>
<accession>A0A415BIS1</accession>
<feature type="chain" id="PRO_5019584098" description="histidine kinase" evidence="9">
    <location>
        <begin position="22"/>
        <end position="670"/>
    </location>
</feature>
<evidence type="ECO:0000256" key="8">
    <source>
        <dbReference type="SAM" id="Phobius"/>
    </source>
</evidence>
<dbReference type="SMART" id="SM00387">
    <property type="entry name" value="HATPase_c"/>
    <property type="match status" value="1"/>
</dbReference>
<dbReference type="CDD" id="cd00082">
    <property type="entry name" value="HisKA"/>
    <property type="match status" value="1"/>
</dbReference>
<dbReference type="InterPro" id="IPR036890">
    <property type="entry name" value="HATPase_C_sf"/>
</dbReference>
<organism evidence="11 12">
    <name type="scientific">Phocaeicola vulgatus</name>
    <name type="common">Bacteroides vulgatus</name>
    <dbReference type="NCBI Taxonomy" id="821"/>
    <lineage>
        <taxon>Bacteria</taxon>
        <taxon>Pseudomonadati</taxon>
        <taxon>Bacteroidota</taxon>
        <taxon>Bacteroidia</taxon>
        <taxon>Bacteroidales</taxon>
        <taxon>Bacteroidaceae</taxon>
        <taxon>Phocaeicola</taxon>
    </lineage>
</organism>
<comment type="catalytic activity">
    <reaction evidence="1">
        <text>ATP + protein L-histidine = ADP + protein N-phospho-L-histidine.</text>
        <dbReference type="EC" id="2.7.13.3"/>
    </reaction>
</comment>
<keyword evidence="8" id="KW-1133">Transmembrane helix</keyword>
<evidence type="ECO:0000256" key="4">
    <source>
        <dbReference type="ARBA" id="ARBA00022679"/>
    </source>
</evidence>
<dbReference type="InterPro" id="IPR003661">
    <property type="entry name" value="HisK_dim/P_dom"/>
</dbReference>
<dbReference type="PANTHER" id="PTHR43711:SF1">
    <property type="entry name" value="HISTIDINE KINASE 1"/>
    <property type="match status" value="1"/>
</dbReference>
<dbReference type="PANTHER" id="PTHR43711">
    <property type="entry name" value="TWO-COMPONENT HISTIDINE KINASE"/>
    <property type="match status" value="1"/>
</dbReference>
<evidence type="ECO:0000256" key="3">
    <source>
        <dbReference type="ARBA" id="ARBA00022553"/>
    </source>
</evidence>
<keyword evidence="4" id="KW-0808">Transferase</keyword>
<dbReference type="AlphaFoldDB" id="A0A415BIS1"/>
<dbReference type="EMBL" id="QRLF01000042">
    <property type="protein sequence ID" value="RHI85212.1"/>
    <property type="molecule type" value="Genomic_DNA"/>
</dbReference>
<evidence type="ECO:0000313" key="12">
    <source>
        <dbReference type="Proteomes" id="UP000285777"/>
    </source>
</evidence>
<keyword evidence="7" id="KW-0175">Coiled coil</keyword>
<keyword evidence="5 11" id="KW-0418">Kinase</keyword>
<dbReference type="Gene3D" id="1.10.287.130">
    <property type="match status" value="1"/>
</dbReference>
<comment type="caution">
    <text evidence="11">The sequence shown here is derived from an EMBL/GenBank/DDBJ whole genome shotgun (WGS) entry which is preliminary data.</text>
</comment>
<dbReference type="InterPro" id="IPR003594">
    <property type="entry name" value="HATPase_dom"/>
</dbReference>
<dbReference type="InterPro" id="IPR005467">
    <property type="entry name" value="His_kinase_dom"/>
</dbReference>
<dbReference type="GO" id="GO:0000155">
    <property type="term" value="F:phosphorelay sensor kinase activity"/>
    <property type="evidence" value="ECO:0007669"/>
    <property type="project" value="InterPro"/>
</dbReference>